<keyword evidence="2" id="KW-1185">Reference proteome</keyword>
<evidence type="ECO:0000313" key="1">
    <source>
        <dbReference type="EMBL" id="UQZ83232.1"/>
    </source>
</evidence>
<organism evidence="1 2">
    <name type="scientific">Paenibacillus konkukensis</name>
    <dbReference type="NCBI Taxonomy" id="2020716"/>
    <lineage>
        <taxon>Bacteria</taxon>
        <taxon>Bacillati</taxon>
        <taxon>Bacillota</taxon>
        <taxon>Bacilli</taxon>
        <taxon>Bacillales</taxon>
        <taxon>Paenibacillaceae</taxon>
        <taxon>Paenibacillus</taxon>
    </lineage>
</organism>
<dbReference type="RefSeq" id="WP_249865286.1">
    <property type="nucleotide sequence ID" value="NZ_CP027059.1"/>
</dbReference>
<dbReference type="NCBIfam" id="TIGR01784">
    <property type="entry name" value="T_den_put_tspse"/>
    <property type="match status" value="1"/>
</dbReference>
<accession>A0ABY4RL43</accession>
<proteinExistence type="predicted"/>
<dbReference type="PANTHER" id="PTHR41317:SF1">
    <property type="entry name" value="PD-(D_E)XK NUCLEASE FAMILY TRANSPOSASE"/>
    <property type="match status" value="1"/>
</dbReference>
<dbReference type="EMBL" id="CP027059">
    <property type="protein sequence ID" value="UQZ83232.1"/>
    <property type="molecule type" value="Genomic_DNA"/>
</dbReference>
<gene>
    <name evidence="1" type="ORF">SK3146_02393</name>
</gene>
<evidence type="ECO:0000313" key="2">
    <source>
        <dbReference type="Proteomes" id="UP001057134"/>
    </source>
</evidence>
<dbReference type="InterPro" id="IPR010106">
    <property type="entry name" value="RpnA"/>
</dbReference>
<reference evidence="1" key="1">
    <citation type="submission" date="2018-02" db="EMBL/GenBank/DDBJ databases">
        <authorList>
            <person name="Kim S.-K."/>
            <person name="Jung H.-I."/>
            <person name="Lee S.-W."/>
        </authorList>
    </citation>
    <scope>NUCLEOTIDE SEQUENCE</scope>
    <source>
        <strain evidence="1">SK3146</strain>
    </source>
</reference>
<reference evidence="1" key="2">
    <citation type="journal article" date="2021" name="J Anim Sci Technol">
        <title>Complete genome sequence of Paenibacillus konkukensis sp. nov. SK3146 as a potential probiotic strain.</title>
        <authorList>
            <person name="Jung H.I."/>
            <person name="Park S."/>
            <person name="Niu K.M."/>
            <person name="Lee S.W."/>
            <person name="Kothari D."/>
            <person name="Yi K.J."/>
            <person name="Kim S.K."/>
        </authorList>
    </citation>
    <scope>NUCLEOTIDE SEQUENCE</scope>
    <source>
        <strain evidence="1">SK3146</strain>
    </source>
</reference>
<dbReference type="Proteomes" id="UP001057134">
    <property type="component" value="Chromosome"/>
</dbReference>
<dbReference type="PANTHER" id="PTHR41317">
    <property type="entry name" value="PD-(D_E)XK NUCLEASE FAMILY TRANSPOSASE"/>
    <property type="match status" value="1"/>
</dbReference>
<name>A0ABY4RL43_9BACL</name>
<sequence>MQDMLDPRVDIIFKRIFGSEHNKDVLLAFLNSTFRDAGEPPLTEIILLNPYTEPDSPDDKQSIMDIKARTAQGELLNIEMQLFNPYHMEKRTLFYWSEMYYHQIPKGSNYTKLKKCVTINILNYSSLPNDRYHSVFHLREDHTGIPLLDDIEIHVIELTKLDQQFVPLDRGGLVNWLMFLKGADKSNWEVLTMNEPMLKKAMDTLEFLSQDAAARMAYDARMKALSDEKSRIEGALEEGLAIGIEKGIEKGIERGKAETALKLLELGIDIQTIAKATGMSTEEISTLGSLK</sequence>
<protein>
    <submittedName>
        <fullName evidence="1">PD-(D/E)XK nuclease family transposase</fullName>
    </submittedName>
</protein>
<dbReference type="Pfam" id="PF12784">
    <property type="entry name" value="PDDEXK_2"/>
    <property type="match status" value="1"/>
</dbReference>